<name>A0A327YMJ1_9RHOB</name>
<feature type="chain" id="PRO_5016383484" evidence="2">
    <location>
        <begin position="18"/>
        <end position="59"/>
    </location>
</feature>
<evidence type="ECO:0000256" key="1">
    <source>
        <dbReference type="SAM" id="Phobius"/>
    </source>
</evidence>
<gene>
    <name evidence="3" type="ORF">ATI53_1004105</name>
</gene>
<feature type="signal peptide" evidence="2">
    <location>
        <begin position="1"/>
        <end position="17"/>
    </location>
</feature>
<dbReference type="RefSeq" id="WP_009505609.1">
    <property type="nucleotide sequence ID" value="NZ_LIGK01000003.1"/>
</dbReference>
<dbReference type="Proteomes" id="UP000249165">
    <property type="component" value="Unassembled WGS sequence"/>
</dbReference>
<keyword evidence="1" id="KW-1133">Transmembrane helix</keyword>
<evidence type="ECO:0000256" key="2">
    <source>
        <dbReference type="SAM" id="SignalP"/>
    </source>
</evidence>
<organism evidence="3 4">
    <name type="scientific">Salipiger aestuarii</name>
    <dbReference type="NCBI Taxonomy" id="568098"/>
    <lineage>
        <taxon>Bacteria</taxon>
        <taxon>Pseudomonadati</taxon>
        <taxon>Pseudomonadota</taxon>
        <taxon>Alphaproteobacteria</taxon>
        <taxon>Rhodobacterales</taxon>
        <taxon>Roseobacteraceae</taxon>
        <taxon>Salipiger</taxon>
    </lineage>
</organism>
<sequence length="59" mass="6018">MKYAISAFLLTASAAMAHEGHDAALGDGAAHWLLSPLHGVGVLALGAVLLLVIRARNKG</sequence>
<keyword evidence="2" id="KW-0732">Signal</keyword>
<comment type="caution">
    <text evidence="3">The sequence shown here is derived from an EMBL/GenBank/DDBJ whole genome shotgun (WGS) entry which is preliminary data.</text>
</comment>
<dbReference type="AlphaFoldDB" id="A0A327YMJ1"/>
<evidence type="ECO:0000313" key="4">
    <source>
        <dbReference type="Proteomes" id="UP000249165"/>
    </source>
</evidence>
<keyword evidence="1" id="KW-0472">Membrane</keyword>
<protein>
    <submittedName>
        <fullName evidence="3">Uncharacterized protein</fullName>
    </submittedName>
</protein>
<feature type="transmembrane region" description="Helical" evidence="1">
    <location>
        <begin position="33"/>
        <end position="53"/>
    </location>
</feature>
<reference evidence="3 4" key="1">
    <citation type="submission" date="2018-06" db="EMBL/GenBank/DDBJ databases">
        <title>Genomic Encyclopedia of Archaeal and Bacterial Type Strains, Phase II (KMG-II): from individual species to whole genera.</title>
        <authorList>
            <person name="Goeker M."/>
        </authorList>
    </citation>
    <scope>NUCLEOTIDE SEQUENCE [LARGE SCALE GENOMIC DNA]</scope>
    <source>
        <strain evidence="3 4">DSM 22011</strain>
    </source>
</reference>
<evidence type="ECO:0000313" key="3">
    <source>
        <dbReference type="EMBL" id="RAK21507.1"/>
    </source>
</evidence>
<keyword evidence="1" id="KW-0812">Transmembrane</keyword>
<accession>A0A327YMJ1</accession>
<dbReference type="EMBL" id="QLMG01000004">
    <property type="protein sequence ID" value="RAK21507.1"/>
    <property type="molecule type" value="Genomic_DNA"/>
</dbReference>
<keyword evidence="4" id="KW-1185">Reference proteome</keyword>
<proteinExistence type="predicted"/>